<sequence length="235" mass="26723">MGFFNFLQGLDRYAEDKPGIKRLNLRHDYLIEPIRKELQGARVLDLAAHDGRWSYAFASAGAREVVGIEGRPHLVERFQQFPEGLAKDRVDLRVGDIFEGLEAELKAGEAYDVIGVLGIFYHIMDHFRLLQLVTRFKPKLIVIDSEFALRPGQVIMLIREDPSKDLNALPQTEGQEKALIGIPSVTALEAMADVLGYTVEWADWELVPQGKRGPVFDYYRPETKRRGTAYLRPRA</sequence>
<dbReference type="InterPro" id="IPR027555">
    <property type="entry name" value="Mo5U34_MeTrfas-like"/>
</dbReference>
<dbReference type="EMBL" id="FTOG01000009">
    <property type="protein sequence ID" value="SIT05000.1"/>
    <property type="molecule type" value="Genomic_DNA"/>
</dbReference>
<protein>
    <recommendedName>
        <fullName evidence="3">Methyltransferase domain-containing protein</fullName>
    </recommendedName>
</protein>
<reference evidence="2" key="1">
    <citation type="submission" date="2017-01" db="EMBL/GenBank/DDBJ databases">
        <authorList>
            <person name="Varghese N."/>
            <person name="Submissions S."/>
        </authorList>
    </citation>
    <scope>NUCLEOTIDE SEQUENCE [LARGE SCALE GENOMIC DNA]</scope>
    <source>
        <strain evidence="2">DSM 19945</strain>
    </source>
</reference>
<evidence type="ECO:0000313" key="2">
    <source>
        <dbReference type="Proteomes" id="UP000186221"/>
    </source>
</evidence>
<dbReference type="AlphaFoldDB" id="A0A1N7P384"/>
<accession>A0A1N7P384</accession>
<dbReference type="InterPro" id="IPR029063">
    <property type="entry name" value="SAM-dependent_MTases_sf"/>
</dbReference>
<keyword evidence="2" id="KW-1185">Reference proteome</keyword>
<dbReference type="Pfam" id="PF08003">
    <property type="entry name" value="Methyltransf_9"/>
    <property type="match status" value="1"/>
</dbReference>
<proteinExistence type="predicted"/>
<dbReference type="RefSeq" id="WP_076485543.1">
    <property type="nucleotide sequence ID" value="NZ_FTOG01000009.1"/>
</dbReference>
<dbReference type="SUPFAM" id="SSF53335">
    <property type="entry name" value="S-adenosyl-L-methionine-dependent methyltransferases"/>
    <property type="match status" value="1"/>
</dbReference>
<dbReference type="OrthoDB" id="3783712at2"/>
<dbReference type="Proteomes" id="UP000186221">
    <property type="component" value="Unassembled WGS sequence"/>
</dbReference>
<gene>
    <name evidence="1" type="ORF">SAMN05421580_10921</name>
</gene>
<dbReference type="STRING" id="453582.SAMN05421580_10921"/>
<dbReference type="Gene3D" id="3.40.50.150">
    <property type="entry name" value="Vaccinia Virus protein VP39"/>
    <property type="match status" value="1"/>
</dbReference>
<dbReference type="CDD" id="cd02440">
    <property type="entry name" value="AdoMet_MTases"/>
    <property type="match status" value="1"/>
</dbReference>
<organism evidence="1 2">
    <name type="scientific">Rhodobacter aestuarii</name>
    <dbReference type="NCBI Taxonomy" id="453582"/>
    <lineage>
        <taxon>Bacteria</taxon>
        <taxon>Pseudomonadati</taxon>
        <taxon>Pseudomonadota</taxon>
        <taxon>Alphaproteobacteria</taxon>
        <taxon>Rhodobacterales</taxon>
        <taxon>Rhodobacter group</taxon>
        <taxon>Rhodobacter</taxon>
    </lineage>
</organism>
<evidence type="ECO:0000313" key="1">
    <source>
        <dbReference type="EMBL" id="SIT05000.1"/>
    </source>
</evidence>
<evidence type="ECO:0008006" key="3">
    <source>
        <dbReference type="Google" id="ProtNLM"/>
    </source>
</evidence>
<name>A0A1N7P384_9RHOB</name>